<evidence type="ECO:0000256" key="1">
    <source>
        <dbReference type="SAM" id="Phobius"/>
    </source>
</evidence>
<sequence>MGKTFWGFVIGAALTALLFAYVWKKTSADKREERNDTYILTNQISRMNKMVVMEQNLTSLQKTKISNEVLGGLLPGADKQIVTFTRTNAQVSYDLNKMRMEVDSVNKRLIIKELPHPDIRITPSVEIQSMDDSFFYRINEKDLKKITENAKQNAVKQVNQENLRAEGRKQLQQNLEQIFVLARALNYEIVDETKQLSPADF</sequence>
<dbReference type="EMBL" id="CP063145">
    <property type="protein sequence ID" value="QOR73856.1"/>
    <property type="molecule type" value="Genomic_DNA"/>
</dbReference>
<evidence type="ECO:0000313" key="4">
    <source>
        <dbReference type="Proteomes" id="UP000184335"/>
    </source>
</evidence>
<dbReference type="STRING" id="1118202.SAMN05443429_11017"/>
<reference evidence="3 4" key="1">
    <citation type="submission" date="2016-11" db="EMBL/GenBank/DDBJ databases">
        <authorList>
            <person name="Jaros S."/>
            <person name="Januszkiewicz K."/>
            <person name="Wedrychowicz H."/>
        </authorList>
    </citation>
    <scope>NUCLEOTIDE SEQUENCE [LARGE SCALE GENOMIC DNA]</scope>
    <source>
        <strain evidence="3 4">DSM 25479</strain>
    </source>
</reference>
<gene>
    <name evidence="2" type="ORF">IMZ16_10205</name>
    <name evidence="3" type="ORF">SAMN05443429_11017</name>
</gene>
<organism evidence="3 4">
    <name type="scientific">Cruoricaptor ignavus</name>
    <dbReference type="NCBI Taxonomy" id="1118202"/>
    <lineage>
        <taxon>Bacteria</taxon>
        <taxon>Pseudomonadati</taxon>
        <taxon>Bacteroidota</taxon>
        <taxon>Flavobacteriia</taxon>
        <taxon>Flavobacteriales</taxon>
        <taxon>Weeksellaceae</taxon>
        <taxon>Cruoricaptor</taxon>
    </lineage>
</organism>
<proteinExistence type="predicted"/>
<evidence type="ECO:0000313" key="2">
    <source>
        <dbReference type="EMBL" id="QOR73856.1"/>
    </source>
</evidence>
<reference evidence="2 5" key="2">
    <citation type="submission" date="2020-10" db="EMBL/GenBank/DDBJ databases">
        <title>Complete genome of Cruoricapor ignavus strain M1214 isolated from the blood culture of a febrile patient.</title>
        <authorList>
            <person name="Guglielmino C.J.D."/>
        </authorList>
    </citation>
    <scope>NUCLEOTIDE SEQUENCE [LARGE SCALE GENOMIC DNA]</scope>
    <source>
        <strain evidence="2 5">M1214</strain>
    </source>
</reference>
<dbReference type="RefSeq" id="WP_073180516.1">
    <property type="nucleotide sequence ID" value="NZ_CP063145.1"/>
</dbReference>
<evidence type="ECO:0000313" key="5">
    <source>
        <dbReference type="Proteomes" id="UP000593605"/>
    </source>
</evidence>
<keyword evidence="1" id="KW-1133">Transmembrane helix</keyword>
<dbReference type="OrthoDB" id="5700441at2"/>
<feature type="transmembrane region" description="Helical" evidence="1">
    <location>
        <begin position="6"/>
        <end position="23"/>
    </location>
</feature>
<dbReference type="KEGG" id="civ:IMZ16_10205"/>
<dbReference type="InterPro" id="IPR025324">
    <property type="entry name" value="DUF4230"/>
</dbReference>
<dbReference type="Pfam" id="PF14014">
    <property type="entry name" value="DUF4230"/>
    <property type="match status" value="1"/>
</dbReference>
<dbReference type="AlphaFoldDB" id="A0A1M6GTD5"/>
<dbReference type="Proteomes" id="UP000593605">
    <property type="component" value="Chromosome"/>
</dbReference>
<keyword evidence="1" id="KW-0812">Transmembrane</keyword>
<accession>A0A1M6GTD5</accession>
<name>A0A1M6GTD5_9FLAO</name>
<protein>
    <submittedName>
        <fullName evidence="2">DUF4230 domain-containing protein</fullName>
    </submittedName>
</protein>
<keyword evidence="4" id="KW-1185">Reference proteome</keyword>
<evidence type="ECO:0000313" key="3">
    <source>
        <dbReference type="EMBL" id="SHJ13206.1"/>
    </source>
</evidence>
<dbReference type="Proteomes" id="UP000184335">
    <property type="component" value="Unassembled WGS sequence"/>
</dbReference>
<dbReference type="EMBL" id="FQYI01000010">
    <property type="protein sequence ID" value="SHJ13206.1"/>
    <property type="molecule type" value="Genomic_DNA"/>
</dbReference>
<keyword evidence="1" id="KW-0472">Membrane</keyword>